<evidence type="ECO:0000256" key="3">
    <source>
        <dbReference type="ARBA" id="ARBA00022448"/>
    </source>
</evidence>
<evidence type="ECO:0000256" key="6">
    <source>
        <dbReference type="ARBA" id="ARBA00022989"/>
    </source>
</evidence>
<protein>
    <recommendedName>
        <fullName evidence="8">Probable membrane transporter protein</fullName>
    </recommendedName>
</protein>
<dbReference type="GO" id="GO:0005886">
    <property type="term" value="C:plasma membrane"/>
    <property type="evidence" value="ECO:0007669"/>
    <property type="project" value="UniProtKB-SubCell"/>
</dbReference>
<dbReference type="InterPro" id="IPR052017">
    <property type="entry name" value="TSUP"/>
</dbReference>
<feature type="transmembrane region" description="Helical" evidence="8">
    <location>
        <begin position="164"/>
        <end position="183"/>
    </location>
</feature>
<dbReference type="PANTHER" id="PTHR30269">
    <property type="entry name" value="TRANSMEMBRANE PROTEIN YFCA"/>
    <property type="match status" value="1"/>
</dbReference>
<feature type="transmembrane region" description="Helical" evidence="8">
    <location>
        <begin position="126"/>
        <end position="144"/>
    </location>
</feature>
<keyword evidence="6 8" id="KW-1133">Transmembrane helix</keyword>
<gene>
    <name evidence="9" type="ORF">OM075_04290</name>
</gene>
<evidence type="ECO:0000256" key="5">
    <source>
        <dbReference type="ARBA" id="ARBA00022692"/>
    </source>
</evidence>
<dbReference type="InterPro" id="IPR002781">
    <property type="entry name" value="TM_pro_TauE-like"/>
</dbReference>
<comment type="subcellular location">
    <subcellularLocation>
        <location evidence="1 8">Cell membrane</location>
        <topology evidence="1 8">Multi-pass membrane protein</topology>
    </subcellularLocation>
</comment>
<evidence type="ECO:0000256" key="1">
    <source>
        <dbReference type="ARBA" id="ARBA00004651"/>
    </source>
</evidence>
<keyword evidence="4 8" id="KW-1003">Cell membrane</keyword>
<evidence type="ECO:0000313" key="10">
    <source>
        <dbReference type="Proteomes" id="UP001209229"/>
    </source>
</evidence>
<evidence type="ECO:0000313" key="9">
    <source>
        <dbReference type="EMBL" id="MCW3785670.1"/>
    </source>
</evidence>
<feature type="transmembrane region" description="Helical" evidence="8">
    <location>
        <begin position="219"/>
        <end position="237"/>
    </location>
</feature>
<comment type="similarity">
    <text evidence="2 8">Belongs to the 4-toluene sulfonate uptake permease (TSUP) (TC 2.A.102) family.</text>
</comment>
<keyword evidence="5 8" id="KW-0812">Transmembrane</keyword>
<feature type="transmembrane region" description="Helical" evidence="8">
    <location>
        <begin position="190"/>
        <end position="207"/>
    </location>
</feature>
<comment type="caution">
    <text evidence="9">The sequence shown here is derived from an EMBL/GenBank/DDBJ whole genome shotgun (WGS) entry which is preliminary data.</text>
</comment>
<organism evidence="9 10">
    <name type="scientific">Plebeiibacterium sediminum</name>
    <dbReference type="NCBI Taxonomy" id="2992112"/>
    <lineage>
        <taxon>Bacteria</taxon>
        <taxon>Pseudomonadati</taxon>
        <taxon>Bacteroidota</taxon>
        <taxon>Bacteroidia</taxon>
        <taxon>Marinilabiliales</taxon>
        <taxon>Marinilabiliaceae</taxon>
        <taxon>Plebeiibacterium</taxon>
    </lineage>
</organism>
<sequence>MTLFWIILIVSVASLIKGISGFGFALVSLPPLLIWYSPAEIIPVLVICNFISSTIIILQKKDKNLVPPKVKPLIVTGAVFTLLGVLILKNANEEHLIHIISMIFIALTGLSFFISKSPVNYPGVTYPIVGAVVGLLTGSTSVSGPPLTIFLNSAKINNQEFREIFSWFNITTSIVAIIGYFIADLITMESLKLVLLFFPLIYIGTYIGKRLNNKIPSNIFKNSTLVLTLISCVFLLFK</sequence>
<evidence type="ECO:0000256" key="8">
    <source>
        <dbReference type="RuleBase" id="RU363041"/>
    </source>
</evidence>
<evidence type="ECO:0000256" key="4">
    <source>
        <dbReference type="ARBA" id="ARBA00022475"/>
    </source>
</evidence>
<evidence type="ECO:0000256" key="7">
    <source>
        <dbReference type="ARBA" id="ARBA00023136"/>
    </source>
</evidence>
<accession>A0AAE3SDV6</accession>
<feature type="transmembrane region" description="Helical" evidence="8">
    <location>
        <begin position="70"/>
        <end position="89"/>
    </location>
</feature>
<keyword evidence="7 8" id="KW-0472">Membrane</keyword>
<proteinExistence type="inferred from homology"/>
<dbReference type="EMBL" id="JAPDPJ010000005">
    <property type="protein sequence ID" value="MCW3785670.1"/>
    <property type="molecule type" value="Genomic_DNA"/>
</dbReference>
<feature type="transmembrane region" description="Helical" evidence="8">
    <location>
        <begin position="34"/>
        <end position="58"/>
    </location>
</feature>
<keyword evidence="10" id="KW-1185">Reference proteome</keyword>
<dbReference type="RefSeq" id="WP_301189242.1">
    <property type="nucleotide sequence ID" value="NZ_JAPDPJ010000005.1"/>
</dbReference>
<dbReference type="PANTHER" id="PTHR30269:SF37">
    <property type="entry name" value="MEMBRANE TRANSPORTER PROTEIN"/>
    <property type="match status" value="1"/>
</dbReference>
<reference evidence="9" key="1">
    <citation type="submission" date="2022-10" db="EMBL/GenBank/DDBJ databases">
        <authorList>
            <person name="Yu W.X."/>
        </authorList>
    </citation>
    <scope>NUCLEOTIDE SEQUENCE</scope>
    <source>
        <strain evidence="9">AAT</strain>
    </source>
</reference>
<name>A0AAE3SDV6_9BACT</name>
<dbReference type="Pfam" id="PF01925">
    <property type="entry name" value="TauE"/>
    <property type="match status" value="1"/>
</dbReference>
<keyword evidence="3" id="KW-0813">Transport</keyword>
<dbReference type="Proteomes" id="UP001209229">
    <property type="component" value="Unassembled WGS sequence"/>
</dbReference>
<dbReference type="AlphaFoldDB" id="A0AAE3SDV6"/>
<evidence type="ECO:0000256" key="2">
    <source>
        <dbReference type="ARBA" id="ARBA00009142"/>
    </source>
</evidence>
<feature type="transmembrane region" description="Helical" evidence="8">
    <location>
        <begin position="95"/>
        <end position="114"/>
    </location>
</feature>